<feature type="region of interest" description="Disordered" evidence="1">
    <location>
        <begin position="1"/>
        <end position="40"/>
    </location>
</feature>
<organism evidence="2 3">
    <name type="scientific">Citrus x changshan-huyou</name>
    <dbReference type="NCBI Taxonomy" id="2935761"/>
    <lineage>
        <taxon>Eukaryota</taxon>
        <taxon>Viridiplantae</taxon>
        <taxon>Streptophyta</taxon>
        <taxon>Embryophyta</taxon>
        <taxon>Tracheophyta</taxon>
        <taxon>Spermatophyta</taxon>
        <taxon>Magnoliopsida</taxon>
        <taxon>eudicotyledons</taxon>
        <taxon>Gunneridae</taxon>
        <taxon>Pentapetalae</taxon>
        <taxon>rosids</taxon>
        <taxon>malvids</taxon>
        <taxon>Sapindales</taxon>
        <taxon>Rutaceae</taxon>
        <taxon>Aurantioideae</taxon>
        <taxon>Citrus</taxon>
    </lineage>
</organism>
<feature type="compositionally biased region" description="Polar residues" evidence="1">
    <location>
        <begin position="88"/>
        <end position="104"/>
    </location>
</feature>
<evidence type="ECO:0000313" key="2">
    <source>
        <dbReference type="EMBL" id="KAK9186858.1"/>
    </source>
</evidence>
<proteinExistence type="predicted"/>
<dbReference type="EMBL" id="JBCGBO010000007">
    <property type="protein sequence ID" value="KAK9186858.1"/>
    <property type="molecule type" value="Genomic_DNA"/>
</dbReference>
<feature type="region of interest" description="Disordered" evidence="1">
    <location>
        <begin position="179"/>
        <end position="217"/>
    </location>
</feature>
<feature type="compositionally biased region" description="Basic and acidic residues" evidence="1">
    <location>
        <begin position="189"/>
        <end position="217"/>
    </location>
</feature>
<comment type="caution">
    <text evidence="2">The sequence shown here is derived from an EMBL/GenBank/DDBJ whole genome shotgun (WGS) entry which is preliminary data.</text>
</comment>
<feature type="region of interest" description="Disordered" evidence="1">
    <location>
        <begin position="63"/>
        <end position="109"/>
    </location>
</feature>
<sequence>MESDQQEEEEKAGGKQPRSNEQSQEESSKEEEEKKNKGDGILLILMKMISNFTFDPEEILLELNGSQDKPGEGPLSVEMDPVPLLGSASGSGQHGQPTQNPQLHSRSDIGEGLLQDERESTKPVSFTLPINQGQGILKVHFRNPQLEPPRLHSPNTSRFKWLHKPGRFLRIPSGITQRQLNSRASLPPDLDHTISTEDFQKSEEDRNDEANNKKLKK</sequence>
<evidence type="ECO:0000313" key="3">
    <source>
        <dbReference type="Proteomes" id="UP001428341"/>
    </source>
</evidence>
<dbReference type="Proteomes" id="UP001428341">
    <property type="component" value="Unassembled WGS sequence"/>
</dbReference>
<name>A0AAP0QEL1_9ROSI</name>
<evidence type="ECO:0000256" key="1">
    <source>
        <dbReference type="SAM" id="MobiDB-lite"/>
    </source>
</evidence>
<gene>
    <name evidence="2" type="ORF">WN944_018247</name>
</gene>
<feature type="compositionally biased region" description="Acidic residues" evidence="1">
    <location>
        <begin position="1"/>
        <end position="10"/>
    </location>
</feature>
<reference evidence="2 3" key="1">
    <citation type="submission" date="2024-05" db="EMBL/GenBank/DDBJ databases">
        <title>Haplotype-resolved chromosome-level genome assembly of Huyou (Citrus changshanensis).</title>
        <authorList>
            <person name="Miao C."/>
            <person name="Chen W."/>
            <person name="Wu Y."/>
            <person name="Wang L."/>
            <person name="Zhao S."/>
            <person name="Grierson D."/>
            <person name="Xu C."/>
            <person name="Chen K."/>
        </authorList>
    </citation>
    <scope>NUCLEOTIDE SEQUENCE [LARGE SCALE GENOMIC DNA]</scope>
    <source>
        <strain evidence="2">01-14</strain>
        <tissue evidence="2">Leaf</tissue>
    </source>
</reference>
<protein>
    <submittedName>
        <fullName evidence="2">Uncharacterized protein</fullName>
    </submittedName>
</protein>
<accession>A0AAP0QEL1</accession>
<keyword evidence="3" id="KW-1185">Reference proteome</keyword>
<dbReference type="AlphaFoldDB" id="A0AAP0QEL1"/>